<feature type="region of interest" description="Disordered" evidence="1">
    <location>
        <begin position="1"/>
        <end position="97"/>
    </location>
</feature>
<gene>
    <name evidence="2" type="ORF">GCM10010345_00540</name>
</gene>
<reference evidence="3" key="1">
    <citation type="journal article" date="2019" name="Int. J. Syst. Evol. Microbiol.">
        <title>The Global Catalogue of Microorganisms (GCM) 10K type strain sequencing project: providing services to taxonomists for standard genome sequencing and annotation.</title>
        <authorList>
            <consortium name="The Broad Institute Genomics Platform"/>
            <consortium name="The Broad Institute Genome Sequencing Center for Infectious Disease"/>
            <person name="Wu L."/>
            <person name="Ma J."/>
        </authorList>
    </citation>
    <scope>NUCLEOTIDE SEQUENCE [LARGE SCALE GENOMIC DNA]</scope>
    <source>
        <strain evidence="3">JCM 4733</strain>
    </source>
</reference>
<evidence type="ECO:0000313" key="2">
    <source>
        <dbReference type="EMBL" id="GHA00839.1"/>
    </source>
</evidence>
<name>A0ABQ3CBS9_9ACTN</name>
<evidence type="ECO:0008006" key="4">
    <source>
        <dbReference type="Google" id="ProtNLM"/>
    </source>
</evidence>
<feature type="compositionally biased region" description="Acidic residues" evidence="1">
    <location>
        <begin position="27"/>
        <end position="37"/>
    </location>
</feature>
<evidence type="ECO:0000313" key="3">
    <source>
        <dbReference type="Proteomes" id="UP000653644"/>
    </source>
</evidence>
<keyword evidence="3" id="KW-1185">Reference proteome</keyword>
<comment type="caution">
    <text evidence="2">The sequence shown here is derived from an EMBL/GenBank/DDBJ whole genome shotgun (WGS) entry which is preliminary data.</text>
</comment>
<dbReference type="RefSeq" id="WP_229916969.1">
    <property type="nucleotide sequence ID" value="NZ_BMVN01000001.1"/>
</dbReference>
<protein>
    <recommendedName>
        <fullName evidence="4">Gliding motility protein</fullName>
    </recommendedName>
</protein>
<dbReference type="EMBL" id="BMVN01000001">
    <property type="protein sequence ID" value="GHA00839.1"/>
    <property type="molecule type" value="Genomic_DNA"/>
</dbReference>
<accession>A0ABQ3CBS9</accession>
<organism evidence="2 3">
    <name type="scientific">Streptomyces canarius</name>
    <dbReference type="NCBI Taxonomy" id="285453"/>
    <lineage>
        <taxon>Bacteria</taxon>
        <taxon>Bacillati</taxon>
        <taxon>Actinomycetota</taxon>
        <taxon>Actinomycetes</taxon>
        <taxon>Kitasatosporales</taxon>
        <taxon>Streptomycetaceae</taxon>
        <taxon>Streptomyces</taxon>
    </lineage>
</organism>
<evidence type="ECO:0000256" key="1">
    <source>
        <dbReference type="SAM" id="MobiDB-lite"/>
    </source>
</evidence>
<proteinExistence type="predicted"/>
<dbReference type="Proteomes" id="UP000653644">
    <property type="component" value="Unassembled WGS sequence"/>
</dbReference>
<sequence length="97" mass="9663">MGVFARLLGRSKATPEASATAVSAGTEPEETETEQAEAAEARGTGPAETEDASGDGHQDGAVRSDSGTDDASDGAGIPRQQSADEAADSEAGEGARR</sequence>